<dbReference type="NCBIfam" id="NF006052">
    <property type="entry name" value="PRK08199.1"/>
    <property type="match status" value="1"/>
</dbReference>
<dbReference type="Gene3D" id="3.40.50.970">
    <property type="match status" value="2"/>
</dbReference>
<evidence type="ECO:0000259" key="5">
    <source>
        <dbReference type="Pfam" id="PF02775"/>
    </source>
</evidence>
<dbReference type="RefSeq" id="WP_103871335.1">
    <property type="nucleotide sequence ID" value="NZ_FNUY01000002.1"/>
</dbReference>
<dbReference type="GO" id="GO:0009099">
    <property type="term" value="P:L-valine biosynthetic process"/>
    <property type="evidence" value="ECO:0007669"/>
    <property type="project" value="TreeGrafter"/>
</dbReference>
<sequence>MAKRESRTGAQILVDCLQLQGVDRVFCVPGESYIAVLDALHDTRDQIQLVVCRQEGGAANMAEAHGKLTGRPGICFVTRGPGATNASIGVHTAFQDSTPMILFIGQVARSFSDREGFQEVDFRAMFAPLAKWVAQIDDAARIPEYLHRAFQTAMAGRPGPVVLALPEDMLDDLVDGTVDLGRRAEPIPAGPRTDQVDDIMTLIAGAKRPLVIAGGGGWTEQAGRDLVAFAGQNQLPVAVSLRCQDYLPNREPCFVGHFGIGAEPSLAKRLGEADLLLVLGPRLGEMTTAGYTLLTPPRLAQQSLVHVHPDPNELGRVYQADLPVNAAAPTVIAALAAKPPVAAPVWADWARACRADYEASLAPTQQPGGVNLGEVIVQLRAALPPDTVMCSGAGNYTGWLHRHWHFTTYRTQLAPTSGAMGYGVPAAIAAKLAFPKREVVSVAGDGCFMMNGQELATAAQYGLKILFIVVNNGMYGTIRMHQERHYPTRESGTALTNPDFVTLARAYGLHAERVEATADFAAAFDRAQGAAGSALIELITDPEALSVRTTLSTLRKTSLARLAAAN</sequence>
<feature type="domain" description="Thiamine pyrophosphate enzyme central" evidence="4">
    <location>
        <begin position="197"/>
        <end position="335"/>
    </location>
</feature>
<dbReference type="GO" id="GO:0050660">
    <property type="term" value="F:flavin adenine dinucleotide binding"/>
    <property type="evidence" value="ECO:0007669"/>
    <property type="project" value="TreeGrafter"/>
</dbReference>
<dbReference type="Pfam" id="PF00205">
    <property type="entry name" value="TPP_enzyme_M"/>
    <property type="match status" value="1"/>
</dbReference>
<dbReference type="SUPFAM" id="SSF52467">
    <property type="entry name" value="DHS-like NAD/FAD-binding domain"/>
    <property type="match status" value="1"/>
</dbReference>
<dbReference type="GO" id="GO:0000287">
    <property type="term" value="F:magnesium ion binding"/>
    <property type="evidence" value="ECO:0007669"/>
    <property type="project" value="InterPro"/>
</dbReference>
<evidence type="ECO:0000259" key="4">
    <source>
        <dbReference type="Pfam" id="PF00205"/>
    </source>
</evidence>
<gene>
    <name evidence="7" type="ORF">SAMN04488115_10241</name>
</gene>
<dbReference type="GO" id="GO:0003984">
    <property type="term" value="F:acetolactate synthase activity"/>
    <property type="evidence" value="ECO:0007669"/>
    <property type="project" value="TreeGrafter"/>
</dbReference>
<evidence type="ECO:0000259" key="6">
    <source>
        <dbReference type="Pfam" id="PF02776"/>
    </source>
</evidence>
<dbReference type="InterPro" id="IPR045229">
    <property type="entry name" value="TPP_enz"/>
</dbReference>
<dbReference type="PANTHER" id="PTHR18968">
    <property type="entry name" value="THIAMINE PYROPHOSPHATE ENZYMES"/>
    <property type="match status" value="1"/>
</dbReference>
<dbReference type="CDD" id="cd07035">
    <property type="entry name" value="TPP_PYR_POX_like"/>
    <property type="match status" value="1"/>
</dbReference>
<name>A0A1H5UVL6_9HYPH</name>
<dbReference type="Pfam" id="PF02776">
    <property type="entry name" value="TPP_enzyme_N"/>
    <property type="match status" value="1"/>
</dbReference>
<feature type="domain" description="Thiamine pyrophosphate enzyme TPP-binding" evidence="5">
    <location>
        <begin position="392"/>
        <end position="537"/>
    </location>
</feature>
<dbReference type="GO" id="GO:0009097">
    <property type="term" value="P:isoleucine biosynthetic process"/>
    <property type="evidence" value="ECO:0007669"/>
    <property type="project" value="TreeGrafter"/>
</dbReference>
<dbReference type="InterPro" id="IPR029061">
    <property type="entry name" value="THDP-binding"/>
</dbReference>
<protein>
    <submittedName>
        <fullName evidence="7">Acetolactate synthase-1/2/3 large subunit</fullName>
    </submittedName>
</protein>
<evidence type="ECO:0000256" key="3">
    <source>
        <dbReference type="RuleBase" id="RU362132"/>
    </source>
</evidence>
<dbReference type="InterPro" id="IPR029035">
    <property type="entry name" value="DHS-like_NAD/FAD-binding_dom"/>
</dbReference>
<dbReference type="SUPFAM" id="SSF52518">
    <property type="entry name" value="Thiamin diphosphate-binding fold (THDP-binding)"/>
    <property type="match status" value="2"/>
</dbReference>
<dbReference type="AlphaFoldDB" id="A0A1H5UVL6"/>
<dbReference type="InterPro" id="IPR012000">
    <property type="entry name" value="Thiamin_PyroP_enz_cen_dom"/>
</dbReference>
<dbReference type="InterPro" id="IPR012001">
    <property type="entry name" value="Thiamin_PyroP_enz_TPP-bd_dom"/>
</dbReference>
<proteinExistence type="inferred from homology"/>
<evidence type="ECO:0000256" key="2">
    <source>
        <dbReference type="ARBA" id="ARBA00023052"/>
    </source>
</evidence>
<evidence type="ECO:0000313" key="8">
    <source>
        <dbReference type="Proteomes" id="UP000236743"/>
    </source>
</evidence>
<organism evidence="7 8">
    <name type="scientific">Bosea lathyri</name>
    <dbReference type="NCBI Taxonomy" id="1036778"/>
    <lineage>
        <taxon>Bacteria</taxon>
        <taxon>Pseudomonadati</taxon>
        <taxon>Pseudomonadota</taxon>
        <taxon>Alphaproteobacteria</taxon>
        <taxon>Hyphomicrobiales</taxon>
        <taxon>Boseaceae</taxon>
        <taxon>Bosea</taxon>
    </lineage>
</organism>
<evidence type="ECO:0000313" key="7">
    <source>
        <dbReference type="EMBL" id="SEF79109.1"/>
    </source>
</evidence>
<comment type="similarity">
    <text evidence="1 3">Belongs to the TPP enzyme family.</text>
</comment>
<keyword evidence="8" id="KW-1185">Reference proteome</keyword>
<dbReference type="Pfam" id="PF02775">
    <property type="entry name" value="TPP_enzyme_C"/>
    <property type="match status" value="1"/>
</dbReference>
<dbReference type="CDD" id="cd00568">
    <property type="entry name" value="TPP_enzymes"/>
    <property type="match status" value="1"/>
</dbReference>
<feature type="domain" description="Thiamine pyrophosphate enzyme N-terminal TPP-binding" evidence="6">
    <location>
        <begin position="7"/>
        <end position="124"/>
    </location>
</feature>
<dbReference type="FunFam" id="3.40.50.970:FF:000007">
    <property type="entry name" value="Acetolactate synthase"/>
    <property type="match status" value="1"/>
</dbReference>
<dbReference type="GO" id="GO:0030976">
    <property type="term" value="F:thiamine pyrophosphate binding"/>
    <property type="evidence" value="ECO:0007669"/>
    <property type="project" value="InterPro"/>
</dbReference>
<dbReference type="Proteomes" id="UP000236743">
    <property type="component" value="Unassembled WGS sequence"/>
</dbReference>
<dbReference type="PROSITE" id="PS00187">
    <property type="entry name" value="TPP_ENZYMES"/>
    <property type="match status" value="1"/>
</dbReference>
<dbReference type="Gene3D" id="3.40.50.1220">
    <property type="entry name" value="TPP-binding domain"/>
    <property type="match status" value="1"/>
</dbReference>
<accession>A0A1H5UVL6</accession>
<evidence type="ECO:0000256" key="1">
    <source>
        <dbReference type="ARBA" id="ARBA00007812"/>
    </source>
</evidence>
<dbReference type="OrthoDB" id="4494979at2"/>
<reference evidence="7 8" key="1">
    <citation type="submission" date="2016-10" db="EMBL/GenBank/DDBJ databases">
        <authorList>
            <person name="de Groot N.N."/>
        </authorList>
    </citation>
    <scope>NUCLEOTIDE SEQUENCE [LARGE SCALE GENOMIC DNA]</scope>
    <source>
        <strain evidence="7 8">DSM 26656</strain>
    </source>
</reference>
<dbReference type="EMBL" id="FNUY01000002">
    <property type="protein sequence ID" value="SEF79109.1"/>
    <property type="molecule type" value="Genomic_DNA"/>
</dbReference>
<dbReference type="InterPro" id="IPR000399">
    <property type="entry name" value="TPP-bd_CS"/>
</dbReference>
<keyword evidence="2 3" id="KW-0786">Thiamine pyrophosphate</keyword>
<dbReference type="PANTHER" id="PTHR18968:SF120">
    <property type="entry name" value="ACETOLACTATE SYNTHASE LARGE SUBUNIT"/>
    <property type="match status" value="1"/>
</dbReference>
<dbReference type="InterPro" id="IPR011766">
    <property type="entry name" value="TPP_enzyme_TPP-bd"/>
</dbReference>
<dbReference type="GO" id="GO:0005948">
    <property type="term" value="C:acetolactate synthase complex"/>
    <property type="evidence" value="ECO:0007669"/>
    <property type="project" value="TreeGrafter"/>
</dbReference>